<comment type="subcellular location">
    <subcellularLocation>
        <location evidence="3">Cytoplasm</location>
    </subcellularLocation>
</comment>
<evidence type="ECO:0000256" key="5">
    <source>
        <dbReference type="ARBA" id="ARBA00022490"/>
    </source>
</evidence>
<dbReference type="Gene3D" id="1.10.1410.10">
    <property type="match status" value="1"/>
</dbReference>
<dbReference type="PANTHER" id="PTHR12271:SF40">
    <property type="entry name" value="POLY(A) RNA POLYMERASE GLD2"/>
    <property type="match status" value="1"/>
</dbReference>
<keyword evidence="8" id="KW-0479">Metal-binding</keyword>
<keyword evidence="6" id="KW-0507">mRNA processing</keyword>
<dbReference type="GO" id="GO:0031123">
    <property type="term" value="P:RNA 3'-end processing"/>
    <property type="evidence" value="ECO:0007669"/>
    <property type="project" value="TreeGrafter"/>
</dbReference>
<evidence type="ECO:0000259" key="16">
    <source>
        <dbReference type="Pfam" id="PF03828"/>
    </source>
</evidence>
<dbReference type="EMBL" id="WBNJ01000256">
    <property type="protein sequence ID" value="NXD83271.1"/>
    <property type="molecule type" value="Genomic_DNA"/>
</dbReference>
<dbReference type="Gene3D" id="3.30.460.10">
    <property type="entry name" value="Beta Polymerase, domain 2"/>
    <property type="match status" value="1"/>
</dbReference>
<accession>A0A851Z970</accession>
<comment type="similarity">
    <text evidence="13">Belongs to the DNA polymerase type-B-like family. GLD2 subfamily.</text>
</comment>
<dbReference type="InterPro" id="IPR054708">
    <property type="entry name" value="MTPAP-like_central"/>
</dbReference>
<evidence type="ECO:0000313" key="18">
    <source>
        <dbReference type="EMBL" id="NXD83271.1"/>
    </source>
</evidence>
<evidence type="ECO:0000256" key="7">
    <source>
        <dbReference type="ARBA" id="ARBA00022679"/>
    </source>
</evidence>
<evidence type="ECO:0000256" key="10">
    <source>
        <dbReference type="ARBA" id="ARBA00022840"/>
    </source>
</evidence>
<reference evidence="18" key="1">
    <citation type="submission" date="2019-09" db="EMBL/GenBank/DDBJ databases">
        <title>Bird 10,000 Genomes (B10K) Project - Family phase.</title>
        <authorList>
            <person name="Zhang G."/>
        </authorList>
    </citation>
    <scope>NUCLEOTIDE SEQUENCE</scope>
    <source>
        <strain evidence="18">B10K-DU-024-03</strain>
        <tissue evidence="18">Muscle</tissue>
    </source>
</reference>
<keyword evidence="12" id="KW-0464">Manganese</keyword>
<dbReference type="GO" id="GO:1990817">
    <property type="term" value="F:poly(A) RNA polymerase activity"/>
    <property type="evidence" value="ECO:0007669"/>
    <property type="project" value="UniProtKB-EC"/>
</dbReference>
<dbReference type="InterPro" id="IPR043519">
    <property type="entry name" value="NT_sf"/>
</dbReference>
<dbReference type="Pfam" id="PF22600">
    <property type="entry name" value="MTPAP-like_central"/>
    <property type="match status" value="1"/>
</dbReference>
<keyword evidence="19" id="KW-1185">Reference proteome</keyword>
<dbReference type="FunFam" id="3.30.460.10:FF:000022">
    <property type="entry name" value="poly(A) RNA polymerase GLD2 isoform X1"/>
    <property type="match status" value="1"/>
</dbReference>
<dbReference type="FunFam" id="1.10.1410.10:FF:000007">
    <property type="entry name" value="poly(A) RNA polymerase GLD2 isoform X1"/>
    <property type="match status" value="1"/>
</dbReference>
<dbReference type="InterPro" id="IPR002058">
    <property type="entry name" value="PAP_assoc"/>
</dbReference>
<evidence type="ECO:0000259" key="17">
    <source>
        <dbReference type="Pfam" id="PF22600"/>
    </source>
</evidence>
<evidence type="ECO:0000256" key="13">
    <source>
        <dbReference type="ARBA" id="ARBA00038491"/>
    </source>
</evidence>
<dbReference type="GO" id="GO:0010468">
    <property type="term" value="P:regulation of gene expression"/>
    <property type="evidence" value="ECO:0007669"/>
    <property type="project" value="UniProtKB-ARBA"/>
</dbReference>
<dbReference type="CDD" id="cd05402">
    <property type="entry name" value="NT_PAP_TUTase"/>
    <property type="match status" value="1"/>
</dbReference>
<dbReference type="SUPFAM" id="SSF81301">
    <property type="entry name" value="Nucleotidyltransferase"/>
    <property type="match status" value="1"/>
</dbReference>
<evidence type="ECO:0000256" key="2">
    <source>
        <dbReference type="ARBA" id="ARBA00001946"/>
    </source>
</evidence>
<name>A0A851Z970_9AVES</name>
<evidence type="ECO:0000256" key="6">
    <source>
        <dbReference type="ARBA" id="ARBA00022664"/>
    </source>
</evidence>
<evidence type="ECO:0000256" key="11">
    <source>
        <dbReference type="ARBA" id="ARBA00022842"/>
    </source>
</evidence>
<dbReference type="OrthoDB" id="2274644at2759"/>
<protein>
    <recommendedName>
        <fullName evidence="4">polynucleotide adenylyltransferase</fullName>
        <ecNumber evidence="4">2.7.7.19</ecNumber>
    </recommendedName>
</protein>
<dbReference type="GO" id="GO:0005737">
    <property type="term" value="C:cytoplasm"/>
    <property type="evidence" value="ECO:0007669"/>
    <property type="project" value="UniProtKB-SubCell"/>
</dbReference>
<evidence type="ECO:0000256" key="12">
    <source>
        <dbReference type="ARBA" id="ARBA00023211"/>
    </source>
</evidence>
<dbReference type="AlphaFoldDB" id="A0A851Z970"/>
<dbReference type="PANTHER" id="PTHR12271">
    <property type="entry name" value="POLY A POLYMERASE CID PAP -RELATED"/>
    <property type="match status" value="1"/>
</dbReference>
<feature type="domain" description="PAP-associated" evidence="16">
    <location>
        <begin position="410"/>
        <end position="464"/>
    </location>
</feature>
<feature type="region of interest" description="Disordered" evidence="15">
    <location>
        <begin position="1"/>
        <end position="36"/>
    </location>
</feature>
<comment type="caution">
    <text evidence="18">The sequence shown here is derived from an EMBL/GenBank/DDBJ whole genome shotgun (WGS) entry which is preliminary data.</text>
</comment>
<keyword evidence="5" id="KW-0963">Cytoplasm</keyword>
<dbReference type="GO" id="GO:0046872">
    <property type="term" value="F:metal ion binding"/>
    <property type="evidence" value="ECO:0007669"/>
    <property type="project" value="UniProtKB-KW"/>
</dbReference>
<evidence type="ECO:0000256" key="15">
    <source>
        <dbReference type="SAM" id="MobiDB-lite"/>
    </source>
</evidence>
<feature type="domain" description="Poly(A) RNA polymerase mitochondrial-like central palm" evidence="17">
    <location>
        <begin position="172"/>
        <end position="322"/>
    </location>
</feature>
<dbReference type="Pfam" id="PF03828">
    <property type="entry name" value="PAP_assoc"/>
    <property type="match status" value="1"/>
</dbReference>
<comment type="catalytic activity">
    <reaction evidence="14">
        <text>RNA(n) + ATP = RNA(n)-3'-adenine ribonucleotide + diphosphate</text>
        <dbReference type="Rhea" id="RHEA:11332"/>
        <dbReference type="Rhea" id="RHEA-COMP:14527"/>
        <dbReference type="Rhea" id="RHEA-COMP:17347"/>
        <dbReference type="ChEBI" id="CHEBI:30616"/>
        <dbReference type="ChEBI" id="CHEBI:33019"/>
        <dbReference type="ChEBI" id="CHEBI:140395"/>
        <dbReference type="ChEBI" id="CHEBI:173115"/>
        <dbReference type="EC" id="2.7.7.19"/>
    </reaction>
</comment>
<dbReference type="GO" id="GO:0006397">
    <property type="term" value="P:mRNA processing"/>
    <property type="evidence" value="ECO:0007669"/>
    <property type="project" value="UniProtKB-KW"/>
</dbReference>
<feature type="non-terminal residue" evidence="18">
    <location>
        <position position="508"/>
    </location>
</feature>
<gene>
    <name evidence="18" type="primary">Tent2</name>
    <name evidence="18" type="ORF">HALSEN_R14524</name>
</gene>
<dbReference type="GO" id="GO:0005524">
    <property type="term" value="F:ATP binding"/>
    <property type="evidence" value="ECO:0007669"/>
    <property type="project" value="UniProtKB-KW"/>
</dbReference>
<evidence type="ECO:0000256" key="4">
    <source>
        <dbReference type="ARBA" id="ARBA00012388"/>
    </source>
</evidence>
<comment type="cofactor">
    <cofactor evidence="1">
        <name>Mn(2+)</name>
        <dbReference type="ChEBI" id="CHEBI:29035"/>
    </cofactor>
</comment>
<keyword evidence="11" id="KW-0460">Magnesium</keyword>
<keyword evidence="10" id="KW-0067">ATP-binding</keyword>
<evidence type="ECO:0000256" key="3">
    <source>
        <dbReference type="ARBA" id="ARBA00004496"/>
    </source>
</evidence>
<feature type="region of interest" description="Disordered" evidence="15">
    <location>
        <begin position="73"/>
        <end position="109"/>
    </location>
</feature>
<evidence type="ECO:0000256" key="9">
    <source>
        <dbReference type="ARBA" id="ARBA00022741"/>
    </source>
</evidence>
<evidence type="ECO:0000256" key="1">
    <source>
        <dbReference type="ARBA" id="ARBA00001936"/>
    </source>
</evidence>
<evidence type="ECO:0000313" key="19">
    <source>
        <dbReference type="Proteomes" id="UP000648918"/>
    </source>
</evidence>
<sequence>MFSNSSNLGCPPFPPKHQQKSNFFNKLPLNTPPTHLSGRQSIDAQFNLQNAAGNLAIIPTITSQPMTYRNGSTVGISDAPTSFRGRKRPSEQSSLRHDVKRQRLHSHHSETTVVNQAVPLPEDRRYSFPGSIRSPLFNAHYVPDLTGCVPPLRDTLFPDPIETTFPVSKDKLSRQVLELLQACQQQTCDLNRKELCRTELQREIKQIFPQSRLFLVGSSLNGFGTRSSDGDLCLVVKEEPVTFCFNFNTVFQVNQKTEARHILSLVQKLFTTKLCNYIERPQLIRAKVPIVKFKDKVRQVDFDLNVNNVVGIRNTFLLRTYAYIENRVRPLVLVVKKWARFHDINDASRGTLSSYSLVLMVLHYLQTLPEPILPSLQKNYPGSFDPTMQLHLVHRTPSTIPPYVSKNGSSLGDLLIGFFKYYATEFDWTHQMISVREAKAIPRPDGTEWRNKFICIEEPFDGTNTARAVHEKQKFDIIKGEIRKSWQVLREKKDLNFILPLRAVIQKR</sequence>
<feature type="non-terminal residue" evidence="18">
    <location>
        <position position="1"/>
    </location>
</feature>
<comment type="cofactor">
    <cofactor evidence="2">
        <name>Mg(2+)</name>
        <dbReference type="ChEBI" id="CHEBI:18420"/>
    </cofactor>
</comment>
<evidence type="ECO:0000256" key="8">
    <source>
        <dbReference type="ARBA" id="ARBA00022723"/>
    </source>
</evidence>
<feature type="compositionally biased region" description="Basic and acidic residues" evidence="15">
    <location>
        <begin position="88"/>
        <end position="97"/>
    </location>
</feature>
<organism evidence="18 19">
    <name type="scientific">Halcyon senegalensis</name>
    <dbReference type="NCBI Taxonomy" id="342381"/>
    <lineage>
        <taxon>Eukaryota</taxon>
        <taxon>Metazoa</taxon>
        <taxon>Chordata</taxon>
        <taxon>Craniata</taxon>
        <taxon>Vertebrata</taxon>
        <taxon>Euteleostomi</taxon>
        <taxon>Archelosauria</taxon>
        <taxon>Archosauria</taxon>
        <taxon>Dinosauria</taxon>
        <taxon>Saurischia</taxon>
        <taxon>Theropoda</taxon>
        <taxon>Coelurosauria</taxon>
        <taxon>Aves</taxon>
        <taxon>Neognathae</taxon>
        <taxon>Neoaves</taxon>
        <taxon>Telluraves</taxon>
        <taxon>Coraciimorphae</taxon>
        <taxon>Coraciiformes</taxon>
        <taxon>Alcedinidae</taxon>
        <taxon>Halcyon</taxon>
    </lineage>
</organism>
<dbReference type="Proteomes" id="UP000648918">
    <property type="component" value="Unassembled WGS sequence"/>
</dbReference>
<proteinExistence type="inferred from homology"/>
<keyword evidence="7" id="KW-0808">Transferase</keyword>
<evidence type="ECO:0000256" key="14">
    <source>
        <dbReference type="ARBA" id="ARBA00048830"/>
    </source>
</evidence>
<dbReference type="SUPFAM" id="SSF81631">
    <property type="entry name" value="PAP/OAS1 substrate-binding domain"/>
    <property type="match status" value="1"/>
</dbReference>
<dbReference type="EC" id="2.7.7.19" evidence="4"/>
<keyword evidence="9" id="KW-0547">Nucleotide-binding</keyword>